<reference evidence="2 3" key="1">
    <citation type="submission" date="2020-03" db="EMBL/GenBank/DDBJ databases">
        <title>Genomic Encyclopedia of Type Strains, Phase IV (KMG-IV): sequencing the most valuable type-strain genomes for metagenomic binning, comparative biology and taxonomic classification.</title>
        <authorList>
            <person name="Goeker M."/>
        </authorList>
    </citation>
    <scope>NUCLEOTIDE SEQUENCE [LARGE SCALE GENOMIC DNA]</scope>
    <source>
        <strain evidence="2 3">DSM 7225</strain>
    </source>
</reference>
<evidence type="ECO:0000256" key="1">
    <source>
        <dbReference type="SAM" id="MobiDB-lite"/>
    </source>
</evidence>
<organism evidence="2 3">
    <name type="scientific">Sphingomonas trueperi</name>
    <dbReference type="NCBI Taxonomy" id="53317"/>
    <lineage>
        <taxon>Bacteria</taxon>
        <taxon>Pseudomonadati</taxon>
        <taxon>Pseudomonadota</taxon>
        <taxon>Alphaproteobacteria</taxon>
        <taxon>Sphingomonadales</taxon>
        <taxon>Sphingomonadaceae</taxon>
        <taxon>Sphingomonas</taxon>
    </lineage>
</organism>
<proteinExistence type="predicted"/>
<feature type="region of interest" description="Disordered" evidence="1">
    <location>
        <begin position="787"/>
        <end position="817"/>
    </location>
</feature>
<dbReference type="EMBL" id="JAATJB010000023">
    <property type="protein sequence ID" value="NJB99862.1"/>
    <property type="molecule type" value="Genomic_DNA"/>
</dbReference>
<protein>
    <submittedName>
        <fullName evidence="2">Uncharacterized protein</fullName>
    </submittedName>
</protein>
<dbReference type="RefSeq" id="WP_167713090.1">
    <property type="nucleotide sequence ID" value="NZ_BAAADY010000034.1"/>
</dbReference>
<comment type="caution">
    <text evidence="2">The sequence shown here is derived from an EMBL/GenBank/DDBJ whole genome shotgun (WGS) entry which is preliminary data.</text>
</comment>
<evidence type="ECO:0000313" key="3">
    <source>
        <dbReference type="Proteomes" id="UP000531251"/>
    </source>
</evidence>
<accession>A0A7X5Y2F4</accession>
<keyword evidence="3" id="KW-1185">Reference proteome</keyword>
<dbReference type="Proteomes" id="UP000531251">
    <property type="component" value="Unassembled WGS sequence"/>
</dbReference>
<evidence type="ECO:0000313" key="2">
    <source>
        <dbReference type="EMBL" id="NJB99862.1"/>
    </source>
</evidence>
<sequence length="817" mass="90189">MSLDVCIPGMVERGELTEQRGRMIMAKFDELLSYYRGQMGEAAAKAEATAKTVEQLAAEATLKKRRTLLGVAAQKEMAANMARFVGHDPAKPIPARAAESILIHDDRAPWLPFEYRWKAIRGRAHAALDQVLLRHRADLAGRVRNKSDLEAMVDAMHGDKVDDANATELAQAATETLDMLRRRANAAGADIGKLENRGLAHNHDSAKVGDAGYPAWRDFLVPLLDRDRMIDRSTGQPFTDEALDELLRDMHRAIETDGLSRVNPGGMGQRSLANRLGEHRVLQFRSGKDWRAYHDRFGVGSIYDALMGEIDRRSRDVALMETLGPNPPAGLKWLQDTVRKSAAELGDRKAKASADKAAKKLQNLFDEATGKLREPYSRKLALFFSAIRSWQVATKLGSATLSATSDVATQQLTRSFNGLPTTSTITGYVKYINPLDATDRAHAIRTGLIAEDYAHAASTQGRYLLEEMTGEVSRRVAEGVLRLSGLNAFTQAGRWGFGMDFVGSLAHFAEHEFSRLDPRYARMLQRYGIGAAEWDAIRATPLREERGATWLYPMDIADRALSDRVLGMIQAETDIAVPVGGLELGAMVNANFRPGTWLGELGRTAFQFKGFTATVTMLHARRMMAMTTWQGRAGYALGLMITTTVAGALALQMKELAKGKDPRPMEDWAFLGAAAAQGGGAGIYGDFLKSSESRFGSSFSDTLKGPAWATLDTVNSLSLDAMWDSMDPKQKVNYGRRLTKAVRGETPGGSLWYMRAAFERLLIDQMQEMADPDYRKAFDRMEKRASEQGQAYWWRPGETAPDRAPDLSNALGDTPQQ</sequence>
<gene>
    <name evidence="2" type="ORF">GGR89_004208</name>
</gene>
<dbReference type="AlphaFoldDB" id="A0A7X5Y2F4"/>
<name>A0A7X5Y2F4_9SPHN</name>